<gene>
    <name evidence="1" type="ORF">UFOVP163_15</name>
</gene>
<proteinExistence type="predicted"/>
<name>A0A6J7WAN9_9CAUD</name>
<accession>A0A6J7WAN9</accession>
<sequence length="152" mass="18132">MKKEVCNVVSETPTMKEFDCLEMFDCCNLYDIDEKSDEMYDKIYWEKKVGWKHYLEYEVWYDMGGYETNCEGLPNFVGYGDWECVSVEKREIIDFMLGVNYINLNGYYDDKYYGLFIRLDDDSMKLWNDDMIITKSPGVLLNRNIILEQLGI</sequence>
<dbReference type="EMBL" id="LR798208">
    <property type="protein sequence ID" value="CAB5187195.1"/>
    <property type="molecule type" value="Genomic_DNA"/>
</dbReference>
<protein>
    <submittedName>
        <fullName evidence="1">Uncharacterized protein</fullName>
    </submittedName>
</protein>
<evidence type="ECO:0000313" key="1">
    <source>
        <dbReference type="EMBL" id="CAB5187195.1"/>
    </source>
</evidence>
<reference evidence="1" key="1">
    <citation type="submission" date="2020-05" db="EMBL/GenBank/DDBJ databases">
        <authorList>
            <person name="Chiriac C."/>
            <person name="Salcher M."/>
            <person name="Ghai R."/>
            <person name="Kavagutti S V."/>
        </authorList>
    </citation>
    <scope>NUCLEOTIDE SEQUENCE</scope>
</reference>
<organism evidence="1">
    <name type="scientific">uncultured Caudovirales phage</name>
    <dbReference type="NCBI Taxonomy" id="2100421"/>
    <lineage>
        <taxon>Viruses</taxon>
        <taxon>Duplodnaviria</taxon>
        <taxon>Heunggongvirae</taxon>
        <taxon>Uroviricota</taxon>
        <taxon>Caudoviricetes</taxon>
        <taxon>Peduoviridae</taxon>
        <taxon>Maltschvirus</taxon>
        <taxon>Maltschvirus maltsch</taxon>
    </lineage>
</organism>